<evidence type="ECO:0000313" key="3">
    <source>
        <dbReference type="EMBL" id="NPE25751.1"/>
    </source>
</evidence>
<feature type="chain" id="PRO_5047111741" description="CCHC-type domain-containing protein" evidence="2">
    <location>
        <begin position="21"/>
        <end position="210"/>
    </location>
</feature>
<organism evidence="3 4">
    <name type="scientific">Xylanibacter caecicola</name>
    <dbReference type="NCBI Taxonomy" id="2736294"/>
    <lineage>
        <taxon>Bacteria</taxon>
        <taxon>Pseudomonadati</taxon>
        <taxon>Bacteroidota</taxon>
        <taxon>Bacteroidia</taxon>
        <taxon>Bacteroidales</taxon>
        <taxon>Prevotellaceae</taxon>
        <taxon>Xylanibacter</taxon>
    </lineage>
</organism>
<dbReference type="SUPFAM" id="SSF57938">
    <property type="entry name" value="DnaJ/Hsp40 cysteine-rich domain"/>
    <property type="match status" value="1"/>
</dbReference>
<name>A0ABX2B2W3_9BACT</name>
<feature type="compositionally biased region" description="Polar residues" evidence="1">
    <location>
        <begin position="164"/>
        <end position="173"/>
    </location>
</feature>
<keyword evidence="4" id="KW-1185">Reference proteome</keyword>
<dbReference type="Proteomes" id="UP000820977">
    <property type="component" value="Unassembled WGS sequence"/>
</dbReference>
<feature type="region of interest" description="Disordered" evidence="1">
    <location>
        <begin position="140"/>
        <end position="173"/>
    </location>
</feature>
<dbReference type="InterPro" id="IPR036410">
    <property type="entry name" value="HSP_DnaJ_Cys-rich_dom_sf"/>
</dbReference>
<sequence>MKKIYSCFILLFAICLSTFAQSTISYGQISCFCPQTGQTLGGGSIVAITFYDGYIYHPLYGKLWAIQRNGDGSTSYMPQQFAGTPAMQLDAVLISEDRQRMEERITSTMGNMSINMINTFTSVGEDGGQAAQRWADAQAASKRGGTISRRNEDRECRSCGGTGVSKTPHSGGSRTSWVAYYNSQGNKCPYCNGYTGHYHDKCSSCSVPSY</sequence>
<evidence type="ECO:0000313" key="4">
    <source>
        <dbReference type="Proteomes" id="UP000820977"/>
    </source>
</evidence>
<evidence type="ECO:0000256" key="1">
    <source>
        <dbReference type="SAM" id="MobiDB-lite"/>
    </source>
</evidence>
<evidence type="ECO:0008006" key="5">
    <source>
        <dbReference type="Google" id="ProtNLM"/>
    </source>
</evidence>
<accession>A0ABX2B2W3</accession>
<dbReference type="EMBL" id="JABKKJ010000017">
    <property type="protein sequence ID" value="NPE25751.1"/>
    <property type="molecule type" value="Genomic_DNA"/>
</dbReference>
<comment type="caution">
    <text evidence="3">The sequence shown here is derived from an EMBL/GenBank/DDBJ whole genome shotgun (WGS) entry which is preliminary data.</text>
</comment>
<evidence type="ECO:0000256" key="2">
    <source>
        <dbReference type="SAM" id="SignalP"/>
    </source>
</evidence>
<feature type="signal peptide" evidence="2">
    <location>
        <begin position="1"/>
        <end position="20"/>
    </location>
</feature>
<protein>
    <recommendedName>
        <fullName evidence="5">CCHC-type domain-containing protein</fullName>
    </recommendedName>
</protein>
<proteinExistence type="predicted"/>
<dbReference type="RefSeq" id="WP_172345217.1">
    <property type="nucleotide sequence ID" value="NZ_CASYYZ010000011.1"/>
</dbReference>
<reference evidence="3 4" key="1">
    <citation type="submission" date="2020-05" db="EMBL/GenBank/DDBJ databases">
        <title>Distinct polysaccharide utilization as determinants for interspecies competition between intestinal Prevotella spp.</title>
        <authorList>
            <person name="Galvez E.J.C."/>
            <person name="Iljazovic A."/>
            <person name="Strowig T."/>
        </authorList>
    </citation>
    <scope>NUCLEOTIDE SEQUENCE [LARGE SCALE GENOMIC DNA]</scope>
    <source>
        <strain evidence="3 4">PCHR</strain>
    </source>
</reference>
<gene>
    <name evidence="3" type="ORF">HPS54_09535</name>
</gene>
<keyword evidence="2" id="KW-0732">Signal</keyword>